<evidence type="ECO:0000256" key="1">
    <source>
        <dbReference type="ARBA" id="ARBA00022555"/>
    </source>
</evidence>
<comment type="caution">
    <text evidence="5">The sequence shown here is derived from an EMBL/GenBank/DDBJ whole genome shotgun (WGS) entry which is preliminary data.</text>
</comment>
<dbReference type="Gene3D" id="2.40.50.140">
    <property type="entry name" value="Nucleic acid-binding proteins"/>
    <property type="match status" value="1"/>
</dbReference>
<dbReference type="PROSITE" id="PS50886">
    <property type="entry name" value="TRBD"/>
    <property type="match status" value="1"/>
</dbReference>
<keyword evidence="2 3" id="KW-0694">RNA-binding</keyword>
<dbReference type="NCBIfam" id="TIGR02222">
    <property type="entry name" value="chap_CsaA"/>
    <property type="match status" value="1"/>
</dbReference>
<dbReference type="Proteomes" id="UP000034539">
    <property type="component" value="Unassembled WGS sequence"/>
</dbReference>
<evidence type="ECO:0000256" key="3">
    <source>
        <dbReference type="PROSITE-ProRule" id="PRU00209"/>
    </source>
</evidence>
<dbReference type="AlphaFoldDB" id="A0A0G0T0M3"/>
<dbReference type="CDD" id="cd02798">
    <property type="entry name" value="tRNA_bind_CsaA"/>
    <property type="match status" value="1"/>
</dbReference>
<dbReference type="SUPFAM" id="SSF50249">
    <property type="entry name" value="Nucleic acid-binding proteins"/>
    <property type="match status" value="1"/>
</dbReference>
<dbReference type="EMBL" id="LBXN01000071">
    <property type="protein sequence ID" value="KKR31402.1"/>
    <property type="molecule type" value="Genomic_DNA"/>
</dbReference>
<dbReference type="Pfam" id="PF01588">
    <property type="entry name" value="tRNA_bind"/>
    <property type="match status" value="1"/>
</dbReference>
<name>A0A0G0T0M3_9BACT</name>
<dbReference type="PATRIC" id="fig|1618450.3.peg.1285"/>
<dbReference type="GO" id="GO:0000049">
    <property type="term" value="F:tRNA binding"/>
    <property type="evidence" value="ECO:0007669"/>
    <property type="project" value="UniProtKB-UniRule"/>
</dbReference>
<sequence length="111" mass="12207">MATIDDFKKLDIRVGKIIVVEDFPEARKPAFKITIDFGEEIGLKKSSAQVIKYYKKGDLMGRLVLGVVNFPPRQIGPFISETLTLGVPDLEGDCILIKPDGENAVIGGKLF</sequence>
<dbReference type="InterPro" id="IPR012340">
    <property type="entry name" value="NA-bd_OB-fold"/>
</dbReference>
<dbReference type="NCBIfam" id="NF007495">
    <property type="entry name" value="PRK10089.1-4"/>
    <property type="match status" value="1"/>
</dbReference>
<dbReference type="PANTHER" id="PTHR11586:SF37">
    <property type="entry name" value="TRNA-BINDING DOMAIN-CONTAINING PROTEIN"/>
    <property type="match status" value="1"/>
</dbReference>
<dbReference type="InterPro" id="IPR002547">
    <property type="entry name" value="tRNA-bd_dom"/>
</dbReference>
<dbReference type="NCBIfam" id="NF007494">
    <property type="entry name" value="PRK10089.1-3"/>
    <property type="match status" value="1"/>
</dbReference>
<dbReference type="InterPro" id="IPR008231">
    <property type="entry name" value="CsaA"/>
</dbReference>
<dbReference type="PANTHER" id="PTHR11586">
    <property type="entry name" value="TRNA-AMINOACYLATION COFACTOR ARC1 FAMILY MEMBER"/>
    <property type="match status" value="1"/>
</dbReference>
<evidence type="ECO:0000256" key="2">
    <source>
        <dbReference type="ARBA" id="ARBA00022884"/>
    </source>
</evidence>
<proteinExistence type="predicted"/>
<dbReference type="InterPro" id="IPR051270">
    <property type="entry name" value="Tyrosine-tRNA_ligase_regulator"/>
</dbReference>
<protein>
    <submittedName>
        <fullName evidence="5">Export-related chaperone CsaA</fullName>
    </submittedName>
</protein>
<feature type="domain" description="TRNA-binding" evidence="4">
    <location>
        <begin position="6"/>
        <end position="111"/>
    </location>
</feature>
<reference evidence="5 6" key="1">
    <citation type="journal article" date="2015" name="Nature">
        <title>rRNA introns, odd ribosomes, and small enigmatic genomes across a large radiation of phyla.</title>
        <authorList>
            <person name="Brown C.T."/>
            <person name="Hug L.A."/>
            <person name="Thomas B.C."/>
            <person name="Sharon I."/>
            <person name="Castelle C.J."/>
            <person name="Singh A."/>
            <person name="Wilkins M.J."/>
            <person name="Williams K.H."/>
            <person name="Banfield J.F."/>
        </authorList>
    </citation>
    <scope>NUCLEOTIDE SEQUENCE [LARGE SCALE GENOMIC DNA]</scope>
</reference>
<dbReference type="FunFam" id="2.40.50.140:FF:000165">
    <property type="entry name" value="Chaperone CsaA"/>
    <property type="match status" value="1"/>
</dbReference>
<accession>A0A0G0T0M3</accession>
<evidence type="ECO:0000313" key="6">
    <source>
        <dbReference type="Proteomes" id="UP000034539"/>
    </source>
</evidence>
<keyword evidence="1 3" id="KW-0820">tRNA-binding</keyword>
<evidence type="ECO:0000313" key="5">
    <source>
        <dbReference type="EMBL" id="KKR31402.1"/>
    </source>
</evidence>
<evidence type="ECO:0000259" key="4">
    <source>
        <dbReference type="PROSITE" id="PS50886"/>
    </source>
</evidence>
<organism evidence="5 6">
    <name type="scientific">Candidatus Gottesmanbacteria bacterium GW2011_GWC2_39_8</name>
    <dbReference type="NCBI Taxonomy" id="1618450"/>
    <lineage>
        <taxon>Bacteria</taxon>
        <taxon>Candidatus Gottesmaniibacteriota</taxon>
    </lineage>
</organism>
<gene>
    <name evidence="5" type="ORF">UT63_C0071G0007</name>
</gene>